<reference evidence="11 14" key="3">
    <citation type="submission" date="2018-07" db="EMBL/GenBank/DDBJ databases">
        <title>Genome sequence of extremly halophilic archaeon Halopelagius longus strain BC12-B1.</title>
        <authorList>
            <person name="Zhang X."/>
        </authorList>
    </citation>
    <scope>NUCLEOTIDE SEQUENCE [LARGE SCALE GENOMIC DNA]</scope>
    <source>
        <strain evidence="11 14">BC12-B1</strain>
    </source>
</reference>
<dbReference type="RefSeq" id="WP_092536045.1">
    <property type="nucleotide sequence ID" value="NZ_FNKQ01000002.1"/>
</dbReference>
<dbReference type="InterPro" id="IPR003594">
    <property type="entry name" value="HATPase_dom"/>
</dbReference>
<evidence type="ECO:0000256" key="4">
    <source>
        <dbReference type="ARBA" id="ARBA00022777"/>
    </source>
</evidence>
<dbReference type="InterPro" id="IPR036890">
    <property type="entry name" value="HATPase_C_sf"/>
</dbReference>
<feature type="domain" description="PAS" evidence="10">
    <location>
        <begin position="241"/>
        <end position="278"/>
    </location>
</feature>
<dbReference type="AlphaFoldDB" id="A0A1H1BG39"/>
<dbReference type="Pfam" id="PF00989">
    <property type="entry name" value="PAS"/>
    <property type="match status" value="1"/>
</dbReference>
<dbReference type="CDD" id="cd00130">
    <property type="entry name" value="PAS"/>
    <property type="match status" value="2"/>
</dbReference>
<feature type="transmembrane region" description="Helical" evidence="8">
    <location>
        <begin position="68"/>
        <end position="91"/>
    </location>
</feature>
<evidence type="ECO:0000313" key="11">
    <source>
        <dbReference type="EMBL" id="RDI70776.1"/>
    </source>
</evidence>
<dbReference type="OrthoDB" id="3369at2157"/>
<keyword evidence="8" id="KW-0812">Transmembrane</keyword>
<feature type="domain" description="Histidine kinase" evidence="9">
    <location>
        <begin position="473"/>
        <end position="679"/>
    </location>
</feature>
<dbReference type="Gene3D" id="3.30.450.20">
    <property type="entry name" value="PAS domain"/>
    <property type="match status" value="2"/>
</dbReference>
<keyword evidence="8" id="KW-1133">Transmembrane helix</keyword>
<feature type="transmembrane region" description="Helical" evidence="8">
    <location>
        <begin position="182"/>
        <end position="203"/>
    </location>
</feature>
<dbReference type="PANTHER" id="PTHR43065">
    <property type="entry name" value="SENSOR HISTIDINE KINASE"/>
    <property type="match status" value="1"/>
</dbReference>
<accession>A0A1H1BG39</accession>
<protein>
    <submittedName>
        <fullName evidence="11">PAS domain S-box protein</fullName>
    </submittedName>
    <submittedName>
        <fullName evidence="12">PAS domain S-box-containing protein</fullName>
    </submittedName>
</protein>
<evidence type="ECO:0000256" key="8">
    <source>
        <dbReference type="SAM" id="Phobius"/>
    </source>
</evidence>
<evidence type="ECO:0000256" key="6">
    <source>
        <dbReference type="ARBA" id="ARBA00023012"/>
    </source>
</evidence>
<dbReference type="SMART" id="SM00091">
    <property type="entry name" value="PAS"/>
    <property type="match status" value="2"/>
</dbReference>
<evidence type="ECO:0000256" key="3">
    <source>
        <dbReference type="ARBA" id="ARBA00022741"/>
    </source>
</evidence>
<dbReference type="Pfam" id="PF02518">
    <property type="entry name" value="HATPase_c"/>
    <property type="match status" value="1"/>
</dbReference>
<feature type="transmembrane region" description="Helical" evidence="8">
    <location>
        <begin position="103"/>
        <end position="127"/>
    </location>
</feature>
<keyword evidence="4" id="KW-0418">Kinase</keyword>
<evidence type="ECO:0000259" key="9">
    <source>
        <dbReference type="PROSITE" id="PS50109"/>
    </source>
</evidence>
<gene>
    <name evidence="11" type="ORF">DWB78_02975</name>
    <name evidence="12" type="ORF">SAMN05216278_1782</name>
</gene>
<dbReference type="InterPro" id="IPR003661">
    <property type="entry name" value="HisK_dim/P_dom"/>
</dbReference>
<evidence type="ECO:0000313" key="14">
    <source>
        <dbReference type="Proteomes" id="UP000255421"/>
    </source>
</evidence>
<keyword evidence="8" id="KW-0472">Membrane</keyword>
<evidence type="ECO:0000256" key="5">
    <source>
        <dbReference type="ARBA" id="ARBA00022840"/>
    </source>
</evidence>
<feature type="transmembrane region" description="Helical" evidence="8">
    <location>
        <begin position="6"/>
        <end position="26"/>
    </location>
</feature>
<dbReference type="InterPro" id="IPR005467">
    <property type="entry name" value="His_kinase_dom"/>
</dbReference>
<keyword evidence="6" id="KW-0902">Two-component regulatory system</keyword>
<dbReference type="CDD" id="cd00082">
    <property type="entry name" value="HisKA"/>
    <property type="match status" value="1"/>
</dbReference>
<dbReference type="CDD" id="cd00075">
    <property type="entry name" value="HATPase"/>
    <property type="match status" value="1"/>
</dbReference>
<feature type="transmembrane region" description="Helical" evidence="8">
    <location>
        <begin position="38"/>
        <end position="56"/>
    </location>
</feature>
<dbReference type="InterPro" id="IPR000014">
    <property type="entry name" value="PAS"/>
</dbReference>
<evidence type="ECO:0000259" key="10">
    <source>
        <dbReference type="PROSITE" id="PS50112"/>
    </source>
</evidence>
<evidence type="ECO:0000313" key="12">
    <source>
        <dbReference type="EMBL" id="SDQ50925.1"/>
    </source>
</evidence>
<dbReference type="Proteomes" id="UP000255421">
    <property type="component" value="Unassembled WGS sequence"/>
</dbReference>
<dbReference type="NCBIfam" id="TIGR00229">
    <property type="entry name" value="sensory_box"/>
    <property type="match status" value="2"/>
</dbReference>
<sequence length="731" mass="79241">MALTTQLAVLPLVAGALCGAVTVVVLVRFRLYSRRVRLPFSLLMLAAGLWATGYGLRLAADSLATKVFLYHVSWVGAVFVPTLWFAFTLAYTGEERLLNHRGVAALVVEPVLVLTLLVVGSGGVLVGDHALASVPGGVVLTTRYGPAYGLHLLYTAAVGLAGAVMMGRLLVRGNGAYSKGAFALLFAASAPLFAFGLTLLGLWPHWFDPTPATFGVSAVVVLVALRGDGLFDVTPVARDFVFSQMRDGIVVLDDRGRVVEVNPAAAPLFTVDRSEAVGSYVADVCYNPLGMQALLADEREVLEVTVDTEEGRRHFEAAATRLGGDSGHERGWTVLFRDVTDYRQTEEQFRALIENSRDLITIIDRAGRRKYVSPSASHVLGVEAEELVGENSFDRMHPDDRDDARDVMEEIANTDEAVRTQIRSRHADGTWRTLDVVCVNLLDDPAVGGIVVNARDVTDRTSYQQRLRVLNRVLRHDLRNDMNVILGHADLLMDEIDESSAHHARTIRRKGESLVELGKRAREIDRTLDVTNRTRKPVEVTEPLGEQLDSLAETHPGVVVNRHLPDEAWVKATAHVTMAISNVVENAVEHNDRALPRIGVAVSKPREDVVEVRVVDNGPGIPDSELDALQSGRETQLQHVSGLGLWLVKWVLTGSDGSVSFENHSPRGTAVVMRFAAADPAREESNASASDGDAVEGRSAGGRASDDGVGERRSANDRPSEGDAVAAENDD</sequence>
<dbReference type="EMBL" id="QQST01000001">
    <property type="protein sequence ID" value="RDI70776.1"/>
    <property type="molecule type" value="Genomic_DNA"/>
</dbReference>
<dbReference type="GO" id="GO:0005524">
    <property type="term" value="F:ATP binding"/>
    <property type="evidence" value="ECO:0007669"/>
    <property type="project" value="UniProtKB-KW"/>
</dbReference>
<dbReference type="SUPFAM" id="SSF55874">
    <property type="entry name" value="ATPase domain of HSP90 chaperone/DNA topoisomerase II/histidine kinase"/>
    <property type="match status" value="1"/>
</dbReference>
<dbReference type="SUPFAM" id="SSF55785">
    <property type="entry name" value="PYP-like sensor domain (PAS domain)"/>
    <property type="match status" value="2"/>
</dbReference>
<dbReference type="InterPro" id="IPR013767">
    <property type="entry name" value="PAS_fold"/>
</dbReference>
<dbReference type="EMBL" id="FNKQ01000002">
    <property type="protein sequence ID" value="SDQ50925.1"/>
    <property type="molecule type" value="Genomic_DNA"/>
</dbReference>
<proteinExistence type="predicted"/>
<reference evidence="12" key="2">
    <citation type="submission" date="2016-10" db="EMBL/GenBank/DDBJ databases">
        <authorList>
            <person name="de Groot N.N."/>
        </authorList>
    </citation>
    <scope>NUCLEOTIDE SEQUENCE [LARGE SCALE GENOMIC DNA]</scope>
    <source>
        <strain evidence="12">CGMCC 1.12397</strain>
    </source>
</reference>
<dbReference type="InterPro" id="IPR031621">
    <property type="entry name" value="HisKA_7TM"/>
</dbReference>
<dbReference type="InterPro" id="IPR035965">
    <property type="entry name" value="PAS-like_dom_sf"/>
</dbReference>
<dbReference type="InterPro" id="IPR013656">
    <property type="entry name" value="PAS_4"/>
</dbReference>
<dbReference type="GO" id="GO:0006355">
    <property type="term" value="P:regulation of DNA-templated transcription"/>
    <property type="evidence" value="ECO:0007669"/>
    <property type="project" value="InterPro"/>
</dbReference>
<evidence type="ECO:0000256" key="2">
    <source>
        <dbReference type="ARBA" id="ARBA00022679"/>
    </source>
</evidence>
<dbReference type="PROSITE" id="PS50112">
    <property type="entry name" value="PAS"/>
    <property type="match status" value="2"/>
</dbReference>
<dbReference type="GO" id="GO:0000155">
    <property type="term" value="F:phosphorelay sensor kinase activity"/>
    <property type="evidence" value="ECO:0007669"/>
    <property type="project" value="InterPro"/>
</dbReference>
<dbReference type="SMART" id="SM00387">
    <property type="entry name" value="HATPase_c"/>
    <property type="match status" value="1"/>
</dbReference>
<evidence type="ECO:0000256" key="7">
    <source>
        <dbReference type="SAM" id="MobiDB-lite"/>
    </source>
</evidence>
<organism evidence="12 13">
    <name type="scientific">Halopelagius longus</name>
    <dbReference type="NCBI Taxonomy" id="1236180"/>
    <lineage>
        <taxon>Archaea</taxon>
        <taxon>Methanobacteriati</taxon>
        <taxon>Methanobacteriota</taxon>
        <taxon>Stenosarchaea group</taxon>
        <taxon>Halobacteria</taxon>
        <taxon>Halobacteriales</taxon>
        <taxon>Haloferacaceae</taxon>
    </lineage>
</organism>
<feature type="compositionally biased region" description="Basic and acidic residues" evidence="7">
    <location>
        <begin position="704"/>
        <end position="721"/>
    </location>
</feature>
<feature type="domain" description="PAS" evidence="10">
    <location>
        <begin position="345"/>
        <end position="415"/>
    </location>
</feature>
<keyword evidence="2" id="KW-0808">Transferase</keyword>
<evidence type="ECO:0000313" key="13">
    <source>
        <dbReference type="Proteomes" id="UP000199289"/>
    </source>
</evidence>
<evidence type="ECO:0000256" key="1">
    <source>
        <dbReference type="ARBA" id="ARBA00022553"/>
    </source>
</evidence>
<dbReference type="Pfam" id="PF16927">
    <property type="entry name" value="HisKA_7TM"/>
    <property type="match status" value="1"/>
</dbReference>
<dbReference type="Gene3D" id="3.30.565.10">
    <property type="entry name" value="Histidine kinase-like ATPase, C-terminal domain"/>
    <property type="match status" value="1"/>
</dbReference>
<reference evidence="13" key="1">
    <citation type="submission" date="2016-10" db="EMBL/GenBank/DDBJ databases">
        <authorList>
            <person name="Varghese N."/>
            <person name="Submissions S."/>
        </authorList>
    </citation>
    <scope>NUCLEOTIDE SEQUENCE [LARGE SCALE GENOMIC DNA]</scope>
    <source>
        <strain evidence="13">CGMCC 1.12397</strain>
    </source>
</reference>
<name>A0A1H1BG39_9EURY</name>
<keyword evidence="3" id="KW-0547">Nucleotide-binding</keyword>
<dbReference type="PROSITE" id="PS50109">
    <property type="entry name" value="HIS_KIN"/>
    <property type="match status" value="1"/>
</dbReference>
<keyword evidence="5" id="KW-0067">ATP-binding</keyword>
<feature type="region of interest" description="Disordered" evidence="7">
    <location>
        <begin position="681"/>
        <end position="731"/>
    </location>
</feature>
<dbReference type="Proteomes" id="UP000199289">
    <property type="component" value="Unassembled WGS sequence"/>
</dbReference>
<keyword evidence="1" id="KW-0597">Phosphoprotein</keyword>
<dbReference type="PANTHER" id="PTHR43065:SF10">
    <property type="entry name" value="PEROXIDE STRESS-ACTIVATED HISTIDINE KINASE MAK3"/>
    <property type="match status" value="1"/>
</dbReference>
<feature type="transmembrane region" description="Helical" evidence="8">
    <location>
        <begin position="147"/>
        <end position="170"/>
    </location>
</feature>
<keyword evidence="14" id="KW-1185">Reference proteome</keyword>
<dbReference type="Pfam" id="PF08448">
    <property type="entry name" value="PAS_4"/>
    <property type="match status" value="1"/>
</dbReference>